<dbReference type="PANTHER" id="PTHR12413:SF1">
    <property type="entry name" value="DOLICHYL PYROPHOSPHATE MAN9GLCNAC2 ALPHA-1,3-GLUCOSYLTRANSFERASE"/>
    <property type="match status" value="1"/>
</dbReference>
<dbReference type="PANTHER" id="PTHR12413">
    <property type="entry name" value="DOLICHYL GLYCOSYLTRANSFERASE"/>
    <property type="match status" value="1"/>
</dbReference>
<sequence length="519" mass="59357">MAKTKKKAKGSGSQSSTHHHHQDSSTSHSIFKNSPVHDLLHNFEKAPDQWAARYVLVMTAILLRAAIGLGGYSGKATPPMFGDFEAQRHWMELTIHLPISQWYWFDLQYWGLDYPPLTAYHSYIIGKIGSFINPDWFSLNASRGIEGSDIKFFMRFMSLVSELVLYIPAVLTLANLMGKKFNLSRMDQIIISLLTINQAHLVLIDHGHFQFNSVMLGFFIYAMIELINSSYVIASVWFIGCINFKQMGLYYSTFIFVFILSQLKSFGQLVGVGVTVILSQAVVLSPFISDPKQALQILYRVFPFNRGLFEDKVANFWCTTNVLVKYREIVAPQTLSKMALITTVLSILPMNILLFIKLRKTKNVIPGLIYGFAGNSLAFYLFSFQVHEKSILIPLVPSTLLLLVDPSLIDIVQWINNVGTFSLYPLLKKDDLVLQYFVSNFLINWLIGRKLLMKSRSMVWDLIIKGSYLSLVVYHIIDYTSDPPARYPDLWVILNISISFAAFALFWLWLNFRIYKLKV</sequence>
<evidence type="ECO:0000256" key="4">
    <source>
        <dbReference type="ARBA" id="ARBA00022676"/>
    </source>
</evidence>
<comment type="similarity">
    <text evidence="3 10">Belongs to the ALG6/ALG8 glucosyltransferase family.</text>
</comment>
<comment type="pathway">
    <text evidence="2 10">Protein modification; protein glycosylation.</text>
</comment>
<feature type="transmembrane region" description="Helical" evidence="10">
    <location>
        <begin position="364"/>
        <end position="384"/>
    </location>
</feature>
<feature type="transmembrane region" description="Helical" evidence="10">
    <location>
        <begin position="247"/>
        <end position="263"/>
    </location>
</feature>
<dbReference type="Pfam" id="PF03155">
    <property type="entry name" value="Alg6_Alg8"/>
    <property type="match status" value="1"/>
</dbReference>
<dbReference type="Proteomes" id="UP000002258">
    <property type="component" value="Chromosome 2"/>
</dbReference>
<dbReference type="GeneID" id="4837584"/>
<dbReference type="EMBL" id="CP000496">
    <property type="protein sequence ID" value="ABN64464.2"/>
    <property type="molecule type" value="Genomic_DNA"/>
</dbReference>
<feature type="transmembrane region" description="Helical" evidence="10">
    <location>
        <begin position="489"/>
        <end position="510"/>
    </location>
</feature>
<gene>
    <name evidence="12" type="primary">ALG6</name>
    <name evidence="12" type="ORF">PICST_29880</name>
</gene>
<feature type="transmembrane region" description="Helical" evidence="10">
    <location>
        <begin position="432"/>
        <end position="447"/>
    </location>
</feature>
<organism evidence="12 13">
    <name type="scientific">Scheffersomyces stipitis (strain ATCC 58785 / CBS 6054 / NBRC 10063 / NRRL Y-11545)</name>
    <name type="common">Yeast</name>
    <name type="synonym">Pichia stipitis</name>
    <dbReference type="NCBI Taxonomy" id="322104"/>
    <lineage>
        <taxon>Eukaryota</taxon>
        <taxon>Fungi</taxon>
        <taxon>Dikarya</taxon>
        <taxon>Ascomycota</taxon>
        <taxon>Saccharomycotina</taxon>
        <taxon>Pichiomycetes</taxon>
        <taxon>Debaryomycetaceae</taxon>
        <taxon>Scheffersomyces</taxon>
    </lineage>
</organism>
<keyword evidence="5 10" id="KW-0808">Transferase</keyword>
<keyword evidence="8 10" id="KW-1133">Transmembrane helix</keyword>
<evidence type="ECO:0000256" key="3">
    <source>
        <dbReference type="ARBA" id="ARBA00008715"/>
    </source>
</evidence>
<dbReference type="InterPro" id="IPR004856">
    <property type="entry name" value="Glyco_trans_ALG6/ALG8"/>
</dbReference>
<feature type="transmembrane region" description="Helical" evidence="10">
    <location>
        <begin position="152"/>
        <end position="177"/>
    </location>
</feature>
<evidence type="ECO:0000256" key="8">
    <source>
        <dbReference type="ARBA" id="ARBA00022989"/>
    </source>
</evidence>
<keyword evidence="9 10" id="KW-0472">Membrane</keyword>
<evidence type="ECO:0000313" key="12">
    <source>
        <dbReference type="EMBL" id="ABN64464.2"/>
    </source>
</evidence>
<evidence type="ECO:0000256" key="6">
    <source>
        <dbReference type="ARBA" id="ARBA00022692"/>
    </source>
</evidence>
<dbReference type="STRING" id="322104.A3LPA6"/>
<evidence type="ECO:0000256" key="10">
    <source>
        <dbReference type="RuleBase" id="RU363110"/>
    </source>
</evidence>
<dbReference type="RefSeq" id="XP_001382493.2">
    <property type="nucleotide sequence ID" value="XM_001382456.1"/>
</dbReference>
<dbReference type="GO" id="GO:0042281">
    <property type="term" value="F:dolichyl pyrophosphate Man9GlcNAc2 alpha-1,3-glucosyltransferase activity"/>
    <property type="evidence" value="ECO:0007669"/>
    <property type="project" value="EnsemblFungi"/>
</dbReference>
<dbReference type="HOGENOM" id="CLU_008110_2_1_1"/>
<feature type="region of interest" description="Disordered" evidence="11">
    <location>
        <begin position="1"/>
        <end position="30"/>
    </location>
</feature>
<dbReference type="KEGG" id="pic:PICST_29880"/>
<feature type="transmembrane region" description="Helical" evidence="10">
    <location>
        <begin position="215"/>
        <end position="240"/>
    </location>
</feature>
<dbReference type="OrthoDB" id="5589195at2759"/>
<feature type="transmembrane region" description="Helical" evidence="10">
    <location>
        <begin position="459"/>
        <end position="477"/>
    </location>
</feature>
<evidence type="ECO:0000313" key="13">
    <source>
        <dbReference type="Proteomes" id="UP000002258"/>
    </source>
</evidence>
<evidence type="ECO:0000256" key="5">
    <source>
        <dbReference type="ARBA" id="ARBA00022679"/>
    </source>
</evidence>
<evidence type="ECO:0000256" key="7">
    <source>
        <dbReference type="ARBA" id="ARBA00022824"/>
    </source>
</evidence>
<dbReference type="GO" id="GO:0005789">
    <property type="term" value="C:endoplasmic reticulum membrane"/>
    <property type="evidence" value="ECO:0007669"/>
    <property type="project" value="UniProtKB-SubCell"/>
</dbReference>
<reference evidence="12 13" key="1">
    <citation type="journal article" date="2007" name="Nat. Biotechnol.">
        <title>Genome sequence of the lignocellulose-bioconverting and xylose-fermenting yeast Pichia stipitis.</title>
        <authorList>
            <person name="Jeffries T.W."/>
            <person name="Grigoriev I.V."/>
            <person name="Grimwood J."/>
            <person name="Laplaza J.M."/>
            <person name="Aerts A."/>
            <person name="Salamov A."/>
            <person name="Schmutz J."/>
            <person name="Lindquist E."/>
            <person name="Dehal P."/>
            <person name="Shapiro H."/>
            <person name="Jin Y.S."/>
            <person name="Passoth V."/>
            <person name="Richardson P.M."/>
        </authorList>
    </citation>
    <scope>NUCLEOTIDE SEQUENCE [LARGE SCALE GENOMIC DNA]</scope>
    <source>
        <strain evidence="13">ATCC 58785 / CBS 6054 / NBRC 10063 / NRRL Y-11545</strain>
    </source>
</reference>
<keyword evidence="6 10" id="KW-0812">Transmembrane</keyword>
<evidence type="ECO:0000256" key="11">
    <source>
        <dbReference type="SAM" id="MobiDB-lite"/>
    </source>
</evidence>
<dbReference type="GO" id="GO:0009060">
    <property type="term" value="P:aerobic respiration"/>
    <property type="evidence" value="ECO:0007669"/>
    <property type="project" value="EnsemblFungi"/>
</dbReference>
<dbReference type="EC" id="2.4.1.-" evidence="10"/>
<dbReference type="eggNOG" id="KOG2575">
    <property type="taxonomic scope" value="Eukaryota"/>
</dbReference>
<accession>A3LPA6</accession>
<evidence type="ECO:0000256" key="9">
    <source>
        <dbReference type="ARBA" id="ARBA00023136"/>
    </source>
</evidence>
<dbReference type="FunCoup" id="A3LPA6">
    <property type="interactions" value="981"/>
</dbReference>
<keyword evidence="7 10" id="KW-0256">Endoplasmic reticulum</keyword>
<dbReference type="InParanoid" id="A3LPA6"/>
<dbReference type="UniPathway" id="UPA00378"/>
<dbReference type="AlphaFoldDB" id="A3LPA6"/>
<comment type="subcellular location">
    <subcellularLocation>
        <location evidence="1 10">Endoplasmic reticulum membrane</location>
        <topology evidence="1 10">Multi-pass membrane protein</topology>
    </subcellularLocation>
</comment>
<name>A3LPA6_PICST</name>
<feature type="transmembrane region" description="Helical" evidence="10">
    <location>
        <begin position="51"/>
        <end position="72"/>
    </location>
</feature>
<proteinExistence type="inferred from homology"/>
<keyword evidence="4 10" id="KW-0328">Glycosyltransferase</keyword>
<dbReference type="OMA" id="FQVPPMH"/>
<keyword evidence="13" id="KW-1185">Reference proteome</keyword>
<dbReference type="GO" id="GO:0018279">
    <property type="term" value="P:protein N-linked glycosylation via asparagine"/>
    <property type="evidence" value="ECO:0007669"/>
    <property type="project" value="EnsemblFungi"/>
</dbReference>
<feature type="transmembrane region" description="Helical" evidence="10">
    <location>
        <begin position="338"/>
        <end position="358"/>
    </location>
</feature>
<evidence type="ECO:0000256" key="1">
    <source>
        <dbReference type="ARBA" id="ARBA00004477"/>
    </source>
</evidence>
<evidence type="ECO:0000256" key="2">
    <source>
        <dbReference type="ARBA" id="ARBA00004922"/>
    </source>
</evidence>
<protein>
    <recommendedName>
        <fullName evidence="10">Alpha-1,3-glucosyltransferase</fullName>
        <ecNumber evidence="10">2.4.1.-</ecNumber>
    </recommendedName>
</protein>